<protein>
    <submittedName>
        <fullName evidence="9">DEAD/DEAH box helicase</fullName>
    </submittedName>
</protein>
<dbReference type="OMA" id="EVHCISA"/>
<keyword evidence="8" id="KW-1185">Reference proteome</keyword>
<dbReference type="Pfam" id="PF00270">
    <property type="entry name" value="DEAD"/>
    <property type="match status" value="1"/>
</dbReference>
<keyword evidence="1" id="KW-0547">Nucleotide-binding</keyword>
<feature type="region of interest" description="Disordered" evidence="5">
    <location>
        <begin position="44"/>
        <end position="63"/>
    </location>
</feature>
<dbReference type="InterPro" id="IPR055124">
    <property type="entry name" value="PIN-like_DDX60"/>
</dbReference>
<dbReference type="InterPro" id="IPR059032">
    <property type="entry name" value="WHD_DDX60"/>
</dbReference>
<proteinExistence type="predicted"/>
<dbReference type="InterPro" id="IPR011545">
    <property type="entry name" value="DEAD/DEAH_box_helicase_dom"/>
</dbReference>
<evidence type="ECO:0000256" key="4">
    <source>
        <dbReference type="ARBA" id="ARBA00022840"/>
    </source>
</evidence>
<dbReference type="Proteomes" id="UP000025227">
    <property type="component" value="Unplaced"/>
</dbReference>
<feature type="compositionally biased region" description="Basic and acidic residues" evidence="5">
    <location>
        <begin position="1223"/>
        <end position="1241"/>
    </location>
</feature>
<dbReference type="GO" id="GO:0003676">
    <property type="term" value="F:nucleic acid binding"/>
    <property type="evidence" value="ECO:0007669"/>
    <property type="project" value="InterPro"/>
</dbReference>
<dbReference type="InterPro" id="IPR001650">
    <property type="entry name" value="Helicase_C-like"/>
</dbReference>
<dbReference type="InterPro" id="IPR014001">
    <property type="entry name" value="Helicase_ATP-bd"/>
</dbReference>
<dbReference type="Pfam" id="PF00271">
    <property type="entry name" value="Helicase_C"/>
    <property type="match status" value="1"/>
</dbReference>
<feature type="domain" description="Helicase ATP-binding" evidence="6">
    <location>
        <begin position="789"/>
        <end position="959"/>
    </location>
</feature>
<dbReference type="PROSITE" id="PS51194">
    <property type="entry name" value="HELICASE_CTER"/>
    <property type="match status" value="1"/>
</dbReference>
<dbReference type="InterPro" id="IPR027417">
    <property type="entry name" value="P-loop_NTPase"/>
</dbReference>
<dbReference type="GO" id="GO:0016787">
    <property type="term" value="F:hydrolase activity"/>
    <property type="evidence" value="ECO:0007669"/>
    <property type="project" value="UniProtKB-KW"/>
</dbReference>
<dbReference type="WBParaSite" id="HCON_00072270-00001">
    <property type="protein sequence ID" value="HCON_00072270-00001"/>
    <property type="gene ID" value="HCON_00072270"/>
</dbReference>
<dbReference type="PANTHER" id="PTHR44533">
    <property type="entry name" value="DEAD/H RNA HELICASE, PUTATIVE-RELATED"/>
    <property type="match status" value="1"/>
</dbReference>
<keyword evidence="2" id="KW-0378">Hydrolase</keyword>
<keyword evidence="3" id="KW-0347">Helicase</keyword>
<dbReference type="FunFam" id="3.40.50.300:FF:001039">
    <property type="entry name" value="ATP-dependent RNA helicase DDX60"/>
    <property type="match status" value="1"/>
</dbReference>
<dbReference type="GO" id="GO:0004386">
    <property type="term" value="F:helicase activity"/>
    <property type="evidence" value="ECO:0007669"/>
    <property type="project" value="UniProtKB-KW"/>
</dbReference>
<evidence type="ECO:0000259" key="6">
    <source>
        <dbReference type="PROSITE" id="PS51192"/>
    </source>
</evidence>
<reference evidence="9" key="1">
    <citation type="submission" date="2020-12" db="UniProtKB">
        <authorList>
            <consortium name="WormBaseParasite"/>
        </authorList>
    </citation>
    <scope>IDENTIFICATION</scope>
    <source>
        <strain evidence="9">MHco3</strain>
    </source>
</reference>
<feature type="compositionally biased region" description="Basic and acidic residues" evidence="5">
    <location>
        <begin position="603"/>
        <end position="612"/>
    </location>
</feature>
<sequence length="1740" mass="196177">MSGAWDDSDSDADVVVVEKPVILPRARQPSIAKSLEKAAILESSVAGSVKESDASSDDDSESVGSVASEEFLETADEVLVLDFDTTTSMKKMISQFPCDYRNIISEFADVEIFVISLDSLIVECLAHSYHDWTLAGQSIVLTSQIDRFLQQFVNFGGKFKLVVFTDFASQFARDTTLGFSRATAIAHVSAGPFAKDLIYFTSPIDPNWQRFLQDVTPSFLMISTDNVTREACAQEDLDISAQLETIVLDALSQAVPIVVLTSVVVNFSSVSAYYIDPRLCVKYNWESFAAAHWECNSSLLKLSKAPSHNASAIKSVGELWANIILAAKKSGTASEHFESLCCAVLLSALVTGKRGPSRIYLPEREGAKRGLDVIKDRRLLLTTATSYLERLDYSTVKFSFTDFWDGRMVIGIFDAICATDPVLPYRIQEDFARLHTAASLTLPIPTDTAEKLLDPLPEAENPLSSLPLLYTVKSPLVDKYLPELKAARSEKVISDGHTPDYIALLQEKMSWKLRPIEEDFTKAEVITDEWQKKRANKARQFMSRWYEMFANSLEGRGSNLLVDFSRIPKGFAQAVPDTPAENAVKKGGKAWSGQKGGGGGKKGAKEPPKSKKDLILEANKKAKDVKLIESEKNKIKFASQQGKKAVVFLERTYNGLELPESKALCAFEVLVRIGRDLLSRLTGPENLENRRLEAVQFVGWLKDCFVHHWAHLDNKQKEQVVDLWAALGFEVPPGMKASAEAKMKRLDLKMNMVYYQLEYGGELIDIQSDPRKDDRVTGFSPDAWQRRMLDSVDRGNSAVIVAPTSAGKTFVSYYCIEKVLRNSDDDVVVYVSPSKALINQVCGSVYARFRNKSMTRGKSLFGTLNPEHSLNPLACQVLVTVPESLEALMLSTNPKVQEFVSHIKYVVFDEVHSIGASPEAHIWEHLLLLIQCPFLALSATIGNAAKLHAWLDNAEQNKTDRKRKVELIVHQERYSELELSIVRVPKPQPIETMINAEDGVNNVIEAPPSEKIEGSVLQQFMPYGLFMPEKIRMFGIPDDQQLTARQVLQLYTTMAEVDEKTKKEFEPCHYYGYKAAEPFWLSRAALRKLESDLKKRLLQWLAEDEEKMRKVISILSRPIDEQLQHRAIPFNKAKLALDNIVRLVDEMREKNMLPAMCFNDDRNVCESLAIRLAEELEARETAFMNSAEFKTKYAIKDEDKYLKLAKRKRDLEEKKKAAKRKGGKGDDDEKDNKEDDGHQADEEADPFAAQRARLKQVLSRFRLRGRGEEDPDVYEKMVDRMKKGSRGRESTRILLRLFERGIGYHHGALNNAEKGAVEVLYRSGHLAIIFTTSTLALGVNMPCKTVLFGVDTPFLTPLLFRQMSGRAGRRGFDHSGNVCFMSVPTSKMRRLLTASLSTLQGNPPYSSSFILRLLSYVHHKDILTEDRTTTISTFAQRAKSVLSLLQNSFSLFTRPEAGNGTLQRQLRMYTAFSIQLLRHLQLLDENCCAKNLAGFAASLAEVNAEPGNLVFIHLLQRGALHLMLRQSGDKTKAKLKMITVLANLFVRHRLPHWLQMTDKNSYPPETRDLVFLADLPSEMLTLVNEYNKIAISLYHKFMAAASDDRKLLAPEFANARQNTSNLFITEDLVSPVFQGYSHDATFLPVIDFNQRDHRGRKIQYNAFAVAFFIHESRQKLLSMNCIHINEMWYLLHDFIRIIQRLAEGLEAVARQQDPVAELLREIYTEYYSKFCTAFGMKSKG</sequence>
<evidence type="ECO:0000256" key="1">
    <source>
        <dbReference type="ARBA" id="ARBA00022741"/>
    </source>
</evidence>
<dbReference type="PANTHER" id="PTHR44533:SF4">
    <property type="entry name" value="DEAD_H RNA HELICASE, PUTATIVE-RELATED"/>
    <property type="match status" value="1"/>
</dbReference>
<organism evidence="8 9">
    <name type="scientific">Haemonchus contortus</name>
    <name type="common">Barber pole worm</name>
    <dbReference type="NCBI Taxonomy" id="6289"/>
    <lineage>
        <taxon>Eukaryota</taxon>
        <taxon>Metazoa</taxon>
        <taxon>Ecdysozoa</taxon>
        <taxon>Nematoda</taxon>
        <taxon>Chromadorea</taxon>
        <taxon>Rhabditida</taxon>
        <taxon>Rhabditina</taxon>
        <taxon>Rhabditomorpha</taxon>
        <taxon>Strongyloidea</taxon>
        <taxon>Trichostrongylidae</taxon>
        <taxon>Haemonchus</taxon>
    </lineage>
</organism>
<feature type="region of interest" description="Disordered" evidence="5">
    <location>
        <begin position="1212"/>
        <end position="1246"/>
    </location>
</feature>
<evidence type="ECO:0000313" key="8">
    <source>
        <dbReference type="Proteomes" id="UP000025227"/>
    </source>
</evidence>
<evidence type="ECO:0000313" key="9">
    <source>
        <dbReference type="WBParaSite" id="HCON_00072270-00001"/>
    </source>
</evidence>
<evidence type="ECO:0000256" key="2">
    <source>
        <dbReference type="ARBA" id="ARBA00022801"/>
    </source>
</evidence>
<dbReference type="PROSITE" id="PS51192">
    <property type="entry name" value="HELICASE_ATP_BIND_1"/>
    <property type="match status" value="1"/>
</dbReference>
<accession>A0A7I4YB59</accession>
<dbReference type="Pfam" id="PF23002">
    <property type="entry name" value="PIN-like_DDX60"/>
    <property type="match status" value="1"/>
</dbReference>
<evidence type="ECO:0000256" key="3">
    <source>
        <dbReference type="ARBA" id="ARBA00022806"/>
    </source>
</evidence>
<dbReference type="Gene3D" id="3.40.50.300">
    <property type="entry name" value="P-loop containing nucleotide triphosphate hydrolases"/>
    <property type="match status" value="2"/>
</dbReference>
<evidence type="ECO:0000256" key="5">
    <source>
        <dbReference type="SAM" id="MobiDB-lite"/>
    </source>
</evidence>
<dbReference type="Pfam" id="PF26076">
    <property type="entry name" value="WHD_DDX60"/>
    <property type="match status" value="1"/>
</dbReference>
<dbReference type="InterPro" id="IPR052431">
    <property type="entry name" value="SKI2_subfamily_helicases"/>
</dbReference>
<dbReference type="SUPFAM" id="SSF52540">
    <property type="entry name" value="P-loop containing nucleoside triphosphate hydrolases"/>
    <property type="match status" value="1"/>
</dbReference>
<name>A0A7I4YB59_HAECO</name>
<dbReference type="OrthoDB" id="64767at2759"/>
<dbReference type="SMART" id="SM00487">
    <property type="entry name" value="DEXDc"/>
    <property type="match status" value="1"/>
</dbReference>
<dbReference type="SMART" id="SM00490">
    <property type="entry name" value="HELICc"/>
    <property type="match status" value="1"/>
</dbReference>
<keyword evidence="4" id="KW-0067">ATP-binding</keyword>
<dbReference type="GO" id="GO:0005524">
    <property type="term" value="F:ATP binding"/>
    <property type="evidence" value="ECO:0007669"/>
    <property type="project" value="UniProtKB-KW"/>
</dbReference>
<feature type="domain" description="Helicase C-terminal" evidence="7">
    <location>
        <begin position="1232"/>
        <end position="1410"/>
    </location>
</feature>
<dbReference type="GO" id="GO:0005737">
    <property type="term" value="C:cytoplasm"/>
    <property type="evidence" value="ECO:0007669"/>
    <property type="project" value="TreeGrafter"/>
</dbReference>
<evidence type="ECO:0000259" key="7">
    <source>
        <dbReference type="PROSITE" id="PS51194"/>
    </source>
</evidence>
<feature type="region of interest" description="Disordered" evidence="5">
    <location>
        <begin position="578"/>
        <end position="612"/>
    </location>
</feature>